<proteinExistence type="predicted"/>
<name>A0AAD7EK86_9AGAR</name>
<feature type="region of interest" description="Disordered" evidence="1">
    <location>
        <begin position="59"/>
        <end position="105"/>
    </location>
</feature>
<evidence type="ECO:0000256" key="1">
    <source>
        <dbReference type="SAM" id="MobiDB-lite"/>
    </source>
</evidence>
<reference evidence="2" key="1">
    <citation type="submission" date="2023-03" db="EMBL/GenBank/DDBJ databases">
        <title>Massive genome expansion in bonnet fungi (Mycena s.s.) driven by repeated elements and novel gene families across ecological guilds.</title>
        <authorList>
            <consortium name="Lawrence Berkeley National Laboratory"/>
            <person name="Harder C.B."/>
            <person name="Miyauchi S."/>
            <person name="Viragh M."/>
            <person name="Kuo A."/>
            <person name="Thoen E."/>
            <person name="Andreopoulos B."/>
            <person name="Lu D."/>
            <person name="Skrede I."/>
            <person name="Drula E."/>
            <person name="Henrissat B."/>
            <person name="Morin E."/>
            <person name="Kohler A."/>
            <person name="Barry K."/>
            <person name="LaButti K."/>
            <person name="Morin E."/>
            <person name="Salamov A."/>
            <person name="Lipzen A."/>
            <person name="Mereny Z."/>
            <person name="Hegedus B."/>
            <person name="Baldrian P."/>
            <person name="Stursova M."/>
            <person name="Weitz H."/>
            <person name="Taylor A."/>
            <person name="Grigoriev I.V."/>
            <person name="Nagy L.G."/>
            <person name="Martin F."/>
            <person name="Kauserud H."/>
        </authorList>
    </citation>
    <scope>NUCLEOTIDE SEQUENCE</scope>
    <source>
        <strain evidence="2">CBHHK002</strain>
    </source>
</reference>
<dbReference type="Proteomes" id="UP001218218">
    <property type="component" value="Unassembled WGS sequence"/>
</dbReference>
<comment type="caution">
    <text evidence="2">The sequence shown here is derived from an EMBL/GenBank/DDBJ whole genome shotgun (WGS) entry which is preliminary data.</text>
</comment>
<organism evidence="2 3">
    <name type="scientific">Mycena albidolilacea</name>
    <dbReference type="NCBI Taxonomy" id="1033008"/>
    <lineage>
        <taxon>Eukaryota</taxon>
        <taxon>Fungi</taxon>
        <taxon>Dikarya</taxon>
        <taxon>Basidiomycota</taxon>
        <taxon>Agaricomycotina</taxon>
        <taxon>Agaricomycetes</taxon>
        <taxon>Agaricomycetidae</taxon>
        <taxon>Agaricales</taxon>
        <taxon>Marasmiineae</taxon>
        <taxon>Mycenaceae</taxon>
        <taxon>Mycena</taxon>
    </lineage>
</organism>
<dbReference type="EMBL" id="JARIHO010000036">
    <property type="protein sequence ID" value="KAJ7331079.1"/>
    <property type="molecule type" value="Genomic_DNA"/>
</dbReference>
<accession>A0AAD7EK86</accession>
<protein>
    <submittedName>
        <fullName evidence="2">Uncharacterized protein</fullName>
    </submittedName>
</protein>
<gene>
    <name evidence="2" type="ORF">DFH08DRAFT_940258</name>
</gene>
<evidence type="ECO:0000313" key="3">
    <source>
        <dbReference type="Proteomes" id="UP001218218"/>
    </source>
</evidence>
<feature type="compositionally biased region" description="Gly residues" evidence="1">
    <location>
        <begin position="88"/>
        <end position="105"/>
    </location>
</feature>
<keyword evidence="3" id="KW-1185">Reference proteome</keyword>
<evidence type="ECO:0000313" key="2">
    <source>
        <dbReference type="EMBL" id="KAJ7331079.1"/>
    </source>
</evidence>
<dbReference type="AlphaFoldDB" id="A0AAD7EK86"/>
<sequence length="105" mass="11337">MLMVVEGRKFPRTRRVGILFDTSIVFLFEFQNAKEDGEMKVRARRQSAERFSGRLIDGVHHVGGGEAGPERLGRVQTTDAESRARRQGGSGGHGTGVGGLAGAQI</sequence>